<reference evidence="2" key="1">
    <citation type="journal article" date="2016" name="Nat. Biotechnol.">
        <title>Sequencing wild and cultivated cassava and related species reveals extensive interspecific hybridization and genetic diversity.</title>
        <authorList>
            <person name="Bredeson J.V."/>
            <person name="Lyons J.B."/>
            <person name="Prochnik S.E."/>
            <person name="Wu G.A."/>
            <person name="Ha C.M."/>
            <person name="Edsinger-Gonzales E."/>
            <person name="Grimwood J."/>
            <person name="Schmutz J."/>
            <person name="Rabbi I.Y."/>
            <person name="Egesi C."/>
            <person name="Nauluvula P."/>
            <person name="Lebot V."/>
            <person name="Ndunguru J."/>
            <person name="Mkamilo G."/>
            <person name="Bart R.S."/>
            <person name="Setter T.L."/>
            <person name="Gleadow R.M."/>
            <person name="Kulakow P."/>
            <person name="Ferguson M.E."/>
            <person name="Rounsley S."/>
            <person name="Rokhsar D.S."/>
        </authorList>
    </citation>
    <scope>NUCLEOTIDE SEQUENCE [LARGE SCALE GENOMIC DNA]</scope>
    <source>
        <strain evidence="2">cv. AM560-2</strain>
    </source>
</reference>
<dbReference type="Proteomes" id="UP000091857">
    <property type="component" value="Chromosome 11"/>
</dbReference>
<evidence type="ECO:0000313" key="1">
    <source>
        <dbReference type="EMBL" id="KAG8643055.1"/>
    </source>
</evidence>
<accession>A0ACB7GTK4</accession>
<gene>
    <name evidence="1" type="ORF">MANES_11G000300v8</name>
</gene>
<proteinExistence type="predicted"/>
<evidence type="ECO:0000313" key="2">
    <source>
        <dbReference type="Proteomes" id="UP000091857"/>
    </source>
</evidence>
<sequence>MGPKRRTMEPDGINRRGEITIMQVREGDPRKKSWAEMLVMRTGAFCHHSRGNQP</sequence>
<name>A0ACB7GTK4_MANES</name>
<comment type="caution">
    <text evidence="1">The sequence shown here is derived from an EMBL/GenBank/DDBJ whole genome shotgun (WGS) entry which is preliminary data.</text>
</comment>
<keyword evidence="2" id="KW-1185">Reference proteome</keyword>
<organism evidence="1 2">
    <name type="scientific">Manihot esculenta</name>
    <name type="common">Cassava</name>
    <name type="synonym">Jatropha manihot</name>
    <dbReference type="NCBI Taxonomy" id="3983"/>
    <lineage>
        <taxon>Eukaryota</taxon>
        <taxon>Viridiplantae</taxon>
        <taxon>Streptophyta</taxon>
        <taxon>Embryophyta</taxon>
        <taxon>Tracheophyta</taxon>
        <taxon>Spermatophyta</taxon>
        <taxon>Magnoliopsida</taxon>
        <taxon>eudicotyledons</taxon>
        <taxon>Gunneridae</taxon>
        <taxon>Pentapetalae</taxon>
        <taxon>rosids</taxon>
        <taxon>fabids</taxon>
        <taxon>Malpighiales</taxon>
        <taxon>Euphorbiaceae</taxon>
        <taxon>Crotonoideae</taxon>
        <taxon>Manihoteae</taxon>
        <taxon>Manihot</taxon>
    </lineage>
</organism>
<dbReference type="EMBL" id="CM004397">
    <property type="protein sequence ID" value="KAG8643055.1"/>
    <property type="molecule type" value="Genomic_DNA"/>
</dbReference>
<protein>
    <submittedName>
        <fullName evidence="1">Uncharacterized protein</fullName>
    </submittedName>
</protein>